<feature type="non-terminal residue" evidence="2">
    <location>
        <position position="1"/>
    </location>
</feature>
<reference evidence="2" key="1">
    <citation type="submission" date="2020-02" db="EMBL/GenBank/DDBJ databases">
        <authorList>
            <person name="Meier V. D."/>
        </authorList>
    </citation>
    <scope>NUCLEOTIDE SEQUENCE</scope>
    <source>
        <strain evidence="2">AVDCRST_MAG38</strain>
    </source>
</reference>
<gene>
    <name evidence="2" type="ORF">AVDCRST_MAG38-2298</name>
</gene>
<feature type="non-terminal residue" evidence="2">
    <location>
        <position position="66"/>
    </location>
</feature>
<dbReference type="EMBL" id="CADCVJ010000197">
    <property type="protein sequence ID" value="CAA9485477.1"/>
    <property type="molecule type" value="Genomic_DNA"/>
</dbReference>
<dbReference type="AlphaFoldDB" id="A0A6J4RZ49"/>
<proteinExistence type="predicted"/>
<accession>A0A6J4RZ49</accession>
<feature type="compositionally biased region" description="Basic and acidic residues" evidence="1">
    <location>
        <begin position="55"/>
        <end position="66"/>
    </location>
</feature>
<evidence type="ECO:0000313" key="2">
    <source>
        <dbReference type="EMBL" id="CAA9485477.1"/>
    </source>
</evidence>
<feature type="compositionally biased region" description="Basic residues" evidence="1">
    <location>
        <begin position="16"/>
        <end position="25"/>
    </location>
</feature>
<feature type="region of interest" description="Disordered" evidence="1">
    <location>
        <begin position="1"/>
        <end position="66"/>
    </location>
</feature>
<name>A0A6J4RZ49_9ACTN</name>
<evidence type="ECO:0000256" key="1">
    <source>
        <dbReference type="SAM" id="MobiDB-lite"/>
    </source>
</evidence>
<protein>
    <submittedName>
        <fullName evidence="2">Uncharacterized protein</fullName>
    </submittedName>
</protein>
<sequence length="66" mass="7050">AVLERVVDDVDGAGARRSHGNRPARARSPGFPARSGTPRRAMASRRRSATSESVARPDTRPGRAVL</sequence>
<organism evidence="2">
    <name type="scientific">uncultured Solirubrobacteraceae bacterium</name>
    <dbReference type="NCBI Taxonomy" id="1162706"/>
    <lineage>
        <taxon>Bacteria</taxon>
        <taxon>Bacillati</taxon>
        <taxon>Actinomycetota</taxon>
        <taxon>Thermoleophilia</taxon>
        <taxon>Solirubrobacterales</taxon>
        <taxon>Solirubrobacteraceae</taxon>
        <taxon>environmental samples</taxon>
    </lineage>
</organism>